<feature type="transmembrane region" description="Helical" evidence="1">
    <location>
        <begin position="7"/>
        <end position="32"/>
    </location>
</feature>
<sequence length="137" mass="16121">MMKNKQIWVLLLGINLIMGAYMAALELIINYYDPGLDSFEKVSKQMPFFAFFYLWGLFSTATLIKNGLSVWFKRWLTQKISVNSFIYYSLLAIMFTLWYMYEIHPVSAFLYPLIPVSETLLFALVFERNVQLTKRNG</sequence>
<gene>
    <name evidence="2" type="ORF">O3V59_11155</name>
</gene>
<dbReference type="AlphaFoldDB" id="A0A9X3Z3P9"/>
<keyword evidence="3" id="KW-1185">Reference proteome</keyword>
<keyword evidence="1" id="KW-1133">Transmembrane helix</keyword>
<comment type="caution">
    <text evidence="2">The sequence shown here is derived from an EMBL/GenBank/DDBJ whole genome shotgun (WGS) entry which is preliminary data.</text>
</comment>
<feature type="transmembrane region" description="Helical" evidence="1">
    <location>
        <begin position="84"/>
        <end position="101"/>
    </location>
</feature>
<dbReference type="RefSeq" id="WP_271140114.1">
    <property type="nucleotide sequence ID" value="NZ_JAPYYP010000011.1"/>
</dbReference>
<accession>A0A9X3Z3P9</accession>
<organism evidence="2 3">
    <name type="scientific">Brevibacillus thermoruber</name>
    <dbReference type="NCBI Taxonomy" id="33942"/>
    <lineage>
        <taxon>Bacteria</taxon>
        <taxon>Bacillati</taxon>
        <taxon>Bacillota</taxon>
        <taxon>Bacilli</taxon>
        <taxon>Bacillales</taxon>
        <taxon>Paenibacillaceae</taxon>
        <taxon>Brevibacillus</taxon>
    </lineage>
</organism>
<evidence type="ECO:0000313" key="2">
    <source>
        <dbReference type="EMBL" id="MDA5108919.1"/>
    </source>
</evidence>
<keyword evidence="1" id="KW-0812">Transmembrane</keyword>
<evidence type="ECO:0000313" key="3">
    <source>
        <dbReference type="Proteomes" id="UP001151071"/>
    </source>
</evidence>
<dbReference type="Proteomes" id="UP001151071">
    <property type="component" value="Unassembled WGS sequence"/>
</dbReference>
<protein>
    <submittedName>
        <fullName evidence="2">Uncharacterized protein</fullName>
    </submittedName>
</protein>
<reference evidence="2" key="1">
    <citation type="submission" date="2022-12" db="EMBL/GenBank/DDBJ databases">
        <title>Draft genome sequence of the thermophilic strain Brevibacillus thermoruber HT42, isolated from Los Humeros, Puebla, Mexico, with biotechnological potential.</title>
        <authorList>
            <person name="Lara Sanchez J."/>
            <person name="Solis Palacios R."/>
            <person name="Bustos Baena A.S."/>
            <person name="Ruz Baez A.E."/>
            <person name="Espinosa Luna G."/>
            <person name="Oliart Ros R.M."/>
        </authorList>
    </citation>
    <scope>NUCLEOTIDE SEQUENCE</scope>
    <source>
        <strain evidence="2">HT42</strain>
    </source>
</reference>
<feature type="transmembrane region" description="Helical" evidence="1">
    <location>
        <begin position="107"/>
        <end position="126"/>
    </location>
</feature>
<feature type="transmembrane region" description="Helical" evidence="1">
    <location>
        <begin position="52"/>
        <end position="72"/>
    </location>
</feature>
<evidence type="ECO:0000256" key="1">
    <source>
        <dbReference type="SAM" id="Phobius"/>
    </source>
</evidence>
<name>A0A9X3Z3P9_9BACL</name>
<keyword evidence="1" id="KW-0472">Membrane</keyword>
<dbReference type="EMBL" id="JAPYYP010000011">
    <property type="protein sequence ID" value="MDA5108919.1"/>
    <property type="molecule type" value="Genomic_DNA"/>
</dbReference>
<proteinExistence type="predicted"/>